<comment type="caution">
    <text evidence="2">The sequence shown here is derived from an EMBL/GenBank/DDBJ whole genome shotgun (WGS) entry which is preliminary data.</text>
</comment>
<evidence type="ECO:0000313" key="3">
    <source>
        <dbReference type="Proteomes" id="UP000249056"/>
    </source>
</evidence>
<feature type="compositionally biased region" description="Polar residues" evidence="1">
    <location>
        <begin position="342"/>
        <end position="355"/>
    </location>
</feature>
<sequence>MQADILAKHQAILNPVKVWALPSQAAYNAKATAKTQLLQPDEDEDLFESADLAQQFQERAPSPPPSRQTPVNKVMTPAQFERYKQDQDRLRSVGGRPKDEEAEEEEEETYEDDEDEAEKNKNAAKQRRKQEAHMSVYRQQMMKVTGESTPSPGPPRPSMFSSMNPYVGAGLVYPANRESLTFGNGGPGSVNGTPARGAPPGGLVGVIATEERSRAMRRGSPSPGYGQMPPGGFTGMTPPPMMGQMPMGAGALGMGAGALGMGQMGPGAMPQQMLTPGDQAQIRMTEQMQSFMQMQMQFMQMMATNQGGRSTPPASGAPQLGPLGQLGPIGHMSQPNFGELQRPSSQQLPTSNSGPNLRPEPVQRTMSMLEPSGMPWMQQHGQGYAPSIHAQGNGYAPSIAPSERSNVGLPGRYRPVSQIPVTDVKAKTSTMSDDDDEDDEEGWAEMKKKREQKRSIWKSKKDTGGLSEMLGYTQ</sequence>
<proteinExistence type="predicted"/>
<feature type="compositionally biased region" description="Basic residues" evidence="1">
    <location>
        <begin position="447"/>
        <end position="458"/>
    </location>
</feature>
<feature type="region of interest" description="Disordered" evidence="1">
    <location>
        <begin position="305"/>
        <end position="361"/>
    </location>
</feature>
<feature type="compositionally biased region" description="Basic and acidic residues" evidence="1">
    <location>
        <begin position="81"/>
        <end position="99"/>
    </location>
</feature>
<dbReference type="OrthoDB" id="5396252at2759"/>
<reference evidence="2 3" key="1">
    <citation type="submission" date="2018-06" db="EMBL/GenBank/DDBJ databases">
        <title>Genome Sequence of the Brown Rot Fungal Pathogen Monilinia fructigena.</title>
        <authorList>
            <person name="Landi L."/>
            <person name="De Miccolis Angelini R.M."/>
            <person name="Pollastro S."/>
            <person name="Abate D."/>
            <person name="Faretra F."/>
            <person name="Romanazzi G."/>
        </authorList>
    </citation>
    <scope>NUCLEOTIDE SEQUENCE [LARGE SCALE GENOMIC DNA]</scope>
    <source>
        <strain evidence="2 3">Mfrg269</strain>
    </source>
</reference>
<name>A0A395ISX0_9HELO</name>
<dbReference type="PANTHER" id="PTHR42068">
    <property type="entry name" value="YALI0B18964P"/>
    <property type="match status" value="1"/>
</dbReference>
<feature type="compositionally biased region" description="Acidic residues" evidence="1">
    <location>
        <begin position="100"/>
        <end position="117"/>
    </location>
</feature>
<keyword evidence="3" id="KW-1185">Reference proteome</keyword>
<evidence type="ECO:0000256" key="1">
    <source>
        <dbReference type="SAM" id="MobiDB-lite"/>
    </source>
</evidence>
<feature type="compositionally biased region" description="Acidic residues" evidence="1">
    <location>
        <begin position="432"/>
        <end position="443"/>
    </location>
</feature>
<organism evidence="2 3">
    <name type="scientific">Monilinia fructigena</name>
    <dbReference type="NCBI Taxonomy" id="38457"/>
    <lineage>
        <taxon>Eukaryota</taxon>
        <taxon>Fungi</taxon>
        <taxon>Dikarya</taxon>
        <taxon>Ascomycota</taxon>
        <taxon>Pezizomycotina</taxon>
        <taxon>Leotiomycetes</taxon>
        <taxon>Helotiales</taxon>
        <taxon>Sclerotiniaceae</taxon>
        <taxon>Monilinia</taxon>
    </lineage>
</organism>
<protein>
    <submittedName>
        <fullName evidence="2">Uncharacterized protein</fullName>
    </submittedName>
</protein>
<dbReference type="AlphaFoldDB" id="A0A395ISX0"/>
<feature type="region of interest" description="Disordered" evidence="1">
    <location>
        <begin position="51"/>
        <end position="134"/>
    </location>
</feature>
<accession>A0A395ISX0</accession>
<evidence type="ECO:0000313" key="2">
    <source>
        <dbReference type="EMBL" id="RAL63166.1"/>
    </source>
</evidence>
<feature type="region of interest" description="Disordered" evidence="1">
    <location>
        <begin position="383"/>
        <end position="474"/>
    </location>
</feature>
<gene>
    <name evidence="2" type="ORF">DID88_004246</name>
</gene>
<dbReference type="PANTHER" id="PTHR42068:SF1">
    <property type="entry name" value="YALI0B18964P"/>
    <property type="match status" value="1"/>
</dbReference>
<dbReference type="Proteomes" id="UP000249056">
    <property type="component" value="Unassembled WGS sequence"/>
</dbReference>
<feature type="compositionally biased region" description="Low complexity" evidence="1">
    <location>
        <begin position="318"/>
        <end position="328"/>
    </location>
</feature>
<dbReference type="EMBL" id="QKRW01000020">
    <property type="protein sequence ID" value="RAL63166.1"/>
    <property type="molecule type" value="Genomic_DNA"/>
</dbReference>